<organism evidence="1 2">
    <name type="scientific">Tilletiaria anomala (strain ATCC 24038 / CBS 436.72 / UBC 951)</name>
    <dbReference type="NCBI Taxonomy" id="1037660"/>
    <lineage>
        <taxon>Eukaryota</taxon>
        <taxon>Fungi</taxon>
        <taxon>Dikarya</taxon>
        <taxon>Basidiomycota</taxon>
        <taxon>Ustilaginomycotina</taxon>
        <taxon>Exobasidiomycetes</taxon>
        <taxon>Georgefischeriales</taxon>
        <taxon>Tilletiariaceae</taxon>
        <taxon>Tilletiaria</taxon>
    </lineage>
</organism>
<evidence type="ECO:0000313" key="1">
    <source>
        <dbReference type="EMBL" id="KDN45235.1"/>
    </source>
</evidence>
<name>A0A066W377_TILAU</name>
<reference evidence="1 2" key="1">
    <citation type="submission" date="2014-05" db="EMBL/GenBank/DDBJ databases">
        <title>Draft genome sequence of a rare smut relative, Tilletiaria anomala UBC 951.</title>
        <authorList>
            <consortium name="DOE Joint Genome Institute"/>
            <person name="Toome M."/>
            <person name="Kuo A."/>
            <person name="Henrissat B."/>
            <person name="Lipzen A."/>
            <person name="Tritt A."/>
            <person name="Yoshinaga Y."/>
            <person name="Zane M."/>
            <person name="Barry K."/>
            <person name="Grigoriev I.V."/>
            <person name="Spatafora J.W."/>
            <person name="Aimea M.C."/>
        </authorList>
    </citation>
    <scope>NUCLEOTIDE SEQUENCE [LARGE SCALE GENOMIC DNA]</scope>
    <source>
        <strain evidence="1 2">UBC 951</strain>
    </source>
</reference>
<evidence type="ECO:0000313" key="2">
    <source>
        <dbReference type="Proteomes" id="UP000027361"/>
    </source>
</evidence>
<dbReference type="RefSeq" id="XP_013243092.1">
    <property type="nucleotide sequence ID" value="XM_013387638.1"/>
</dbReference>
<dbReference type="GeneID" id="25264493"/>
<dbReference type="InParanoid" id="A0A066W377"/>
<dbReference type="Proteomes" id="UP000027361">
    <property type="component" value="Unassembled WGS sequence"/>
</dbReference>
<dbReference type="EMBL" id="JMSN01000044">
    <property type="protein sequence ID" value="KDN45235.1"/>
    <property type="molecule type" value="Genomic_DNA"/>
</dbReference>
<comment type="caution">
    <text evidence="1">The sequence shown here is derived from an EMBL/GenBank/DDBJ whole genome shotgun (WGS) entry which is preliminary data.</text>
</comment>
<accession>A0A066W377</accession>
<gene>
    <name evidence="1" type="ORF">K437DRAFT_256681</name>
</gene>
<keyword evidence="2" id="KW-1185">Reference proteome</keyword>
<sequence>MRYGRLGKNVLRKSGTDASIVDYSSYSLIPMPQVCQGLAFHRGSEARHCHYLGTWTLVDAMTRAHRLY</sequence>
<protein>
    <submittedName>
        <fullName evidence="1">Uncharacterized protein</fullName>
    </submittedName>
</protein>
<proteinExistence type="predicted"/>
<dbReference type="AlphaFoldDB" id="A0A066W377"/>
<dbReference type="HOGENOM" id="CLU_2795731_0_0_1"/>